<reference evidence="1 2" key="1">
    <citation type="submission" date="2021-09" db="EMBL/GenBank/DDBJ databases">
        <title>Genomic insights and catalytic innovation underlie evolution of tropane alkaloids biosynthesis.</title>
        <authorList>
            <person name="Wang Y.-J."/>
            <person name="Tian T."/>
            <person name="Huang J.-P."/>
            <person name="Huang S.-X."/>
        </authorList>
    </citation>
    <scope>NUCLEOTIDE SEQUENCE [LARGE SCALE GENOMIC DNA]</scope>
    <source>
        <strain evidence="1">KIB-2018</strain>
        <tissue evidence="1">Leaf</tissue>
    </source>
</reference>
<sequence length="274" mass="31218">MWPVYFVLNKILNVEAEKPQKEEGSKELLNAEECHHIEPSTSNWECHKVLPCSRFIQVPHINQLNSWDCGLACVLMALNTIGITDCSIQSLADACNTTSIWTVDLAYVLQKFSVRFSYFTVTLGANPNYSAETFYKEQLPNDLVRVDTLFRKAVDEGINIQVRSINEKEISRLILSGHYIAIALVDQYKLRWSWVEDVILSGMSSRSSYTGHYVLICGYDAVTDEFEIRDPASSRKDERISSKCLEESRKSFGTDEDLLLIHLDESSQHLDADH</sequence>
<dbReference type="Pfam" id="PF09778">
    <property type="entry name" value="Guanylate_cyc_2"/>
    <property type="match status" value="1"/>
</dbReference>
<dbReference type="AlphaFoldDB" id="A0AAV8TBJ0"/>
<proteinExistence type="predicted"/>
<dbReference type="PANTHER" id="PTHR31400">
    <property type="entry name" value="GUANYLYL CYCLASE DOMAIN CONTAINING PROTEIN 1 GUCD1"/>
    <property type="match status" value="1"/>
</dbReference>
<dbReference type="Proteomes" id="UP001159364">
    <property type="component" value="Linkage Group LG05"/>
</dbReference>
<organism evidence="1 2">
    <name type="scientific">Erythroxylum novogranatense</name>
    <dbReference type="NCBI Taxonomy" id="1862640"/>
    <lineage>
        <taxon>Eukaryota</taxon>
        <taxon>Viridiplantae</taxon>
        <taxon>Streptophyta</taxon>
        <taxon>Embryophyta</taxon>
        <taxon>Tracheophyta</taxon>
        <taxon>Spermatophyta</taxon>
        <taxon>Magnoliopsida</taxon>
        <taxon>eudicotyledons</taxon>
        <taxon>Gunneridae</taxon>
        <taxon>Pentapetalae</taxon>
        <taxon>rosids</taxon>
        <taxon>fabids</taxon>
        <taxon>Malpighiales</taxon>
        <taxon>Erythroxylaceae</taxon>
        <taxon>Erythroxylum</taxon>
    </lineage>
</organism>
<dbReference type="Gene3D" id="3.90.70.10">
    <property type="entry name" value="Cysteine proteinases"/>
    <property type="match status" value="1"/>
</dbReference>
<accession>A0AAV8TBJ0</accession>
<evidence type="ECO:0000313" key="1">
    <source>
        <dbReference type="EMBL" id="KAJ8764072.1"/>
    </source>
</evidence>
<protein>
    <recommendedName>
        <fullName evidence="3">Guanylyl cyclase</fullName>
    </recommendedName>
</protein>
<name>A0AAV8TBJ0_9ROSI</name>
<dbReference type="EMBL" id="JAIWQS010000005">
    <property type="protein sequence ID" value="KAJ8764072.1"/>
    <property type="molecule type" value="Genomic_DNA"/>
</dbReference>
<comment type="caution">
    <text evidence="1">The sequence shown here is derived from an EMBL/GenBank/DDBJ whole genome shotgun (WGS) entry which is preliminary data.</text>
</comment>
<keyword evidence="2" id="KW-1185">Reference proteome</keyword>
<dbReference type="InterPro" id="IPR018616">
    <property type="entry name" value="GUCD1"/>
</dbReference>
<dbReference type="PANTHER" id="PTHR31400:SF1">
    <property type="entry name" value="PROTEIN GUCD1"/>
    <property type="match status" value="1"/>
</dbReference>
<evidence type="ECO:0000313" key="2">
    <source>
        <dbReference type="Proteomes" id="UP001159364"/>
    </source>
</evidence>
<gene>
    <name evidence="1" type="ORF">K2173_004970</name>
</gene>
<evidence type="ECO:0008006" key="3">
    <source>
        <dbReference type="Google" id="ProtNLM"/>
    </source>
</evidence>